<dbReference type="AlphaFoldDB" id="A0A4C1XCB7"/>
<accession>A0A4C1XCB7</accession>
<proteinExistence type="predicted"/>
<evidence type="ECO:0000313" key="1">
    <source>
        <dbReference type="EMBL" id="GBP60084.1"/>
    </source>
</evidence>
<dbReference type="Proteomes" id="UP000299102">
    <property type="component" value="Unassembled WGS sequence"/>
</dbReference>
<name>A0A4C1XCB7_EUMVA</name>
<protein>
    <submittedName>
        <fullName evidence="1">Uncharacterized protein</fullName>
    </submittedName>
</protein>
<evidence type="ECO:0000313" key="2">
    <source>
        <dbReference type="Proteomes" id="UP000299102"/>
    </source>
</evidence>
<dbReference type="EMBL" id="BGZK01000778">
    <property type="protein sequence ID" value="GBP60084.1"/>
    <property type="molecule type" value="Genomic_DNA"/>
</dbReference>
<gene>
    <name evidence="1" type="ORF">EVAR_7077_1</name>
</gene>
<keyword evidence="2" id="KW-1185">Reference proteome</keyword>
<comment type="caution">
    <text evidence="1">The sequence shown here is derived from an EMBL/GenBank/DDBJ whole genome shotgun (WGS) entry which is preliminary data.</text>
</comment>
<organism evidence="1 2">
    <name type="scientific">Eumeta variegata</name>
    <name type="common">Bagworm moth</name>
    <name type="synonym">Eumeta japonica</name>
    <dbReference type="NCBI Taxonomy" id="151549"/>
    <lineage>
        <taxon>Eukaryota</taxon>
        <taxon>Metazoa</taxon>
        <taxon>Ecdysozoa</taxon>
        <taxon>Arthropoda</taxon>
        <taxon>Hexapoda</taxon>
        <taxon>Insecta</taxon>
        <taxon>Pterygota</taxon>
        <taxon>Neoptera</taxon>
        <taxon>Endopterygota</taxon>
        <taxon>Lepidoptera</taxon>
        <taxon>Glossata</taxon>
        <taxon>Ditrysia</taxon>
        <taxon>Tineoidea</taxon>
        <taxon>Psychidae</taxon>
        <taxon>Oiketicinae</taxon>
        <taxon>Eumeta</taxon>
    </lineage>
</organism>
<reference evidence="1 2" key="1">
    <citation type="journal article" date="2019" name="Commun. Biol.">
        <title>The bagworm genome reveals a unique fibroin gene that provides high tensile strength.</title>
        <authorList>
            <person name="Kono N."/>
            <person name="Nakamura H."/>
            <person name="Ohtoshi R."/>
            <person name="Tomita M."/>
            <person name="Numata K."/>
            <person name="Arakawa K."/>
        </authorList>
    </citation>
    <scope>NUCLEOTIDE SEQUENCE [LARGE SCALE GENOMIC DNA]</scope>
</reference>
<sequence length="135" mass="14647">MHEGQSRWPTPFSTSPLPLYRPVLRTIRYSIPTREAGNALMTALESRVSMRGGGRLLSCGSCALLPLEIATEKNQIPKNSKLSAAHAYVDLFFSPMSWHGANSAGGERLNLGIRRKVASSFSRESSTSGGILEVV</sequence>